<keyword evidence="1" id="KW-0472">Membrane</keyword>
<keyword evidence="1" id="KW-1133">Transmembrane helix</keyword>
<dbReference type="Proteomes" id="UP000031572">
    <property type="component" value="Unassembled WGS sequence"/>
</dbReference>
<evidence type="ECO:0000313" key="2">
    <source>
        <dbReference type="EMBL" id="KIF81024.1"/>
    </source>
</evidence>
<dbReference type="AlphaFoldDB" id="A0A0C2BM13"/>
<evidence type="ECO:0000313" key="3">
    <source>
        <dbReference type="Proteomes" id="UP000031572"/>
    </source>
</evidence>
<dbReference type="SUPFAM" id="SSF53335">
    <property type="entry name" value="S-adenosyl-L-methionine-dependent methyltransferases"/>
    <property type="match status" value="1"/>
</dbReference>
<reference evidence="2 3" key="1">
    <citation type="submission" date="2014-12" db="EMBL/GenBank/DDBJ databases">
        <title>Denitrispirillum autotrophicum gen. nov., sp. nov., Denitrifying, Facultatively Autotrophic Bacteria Isolated from Rice Paddy Soil.</title>
        <authorList>
            <person name="Ishii S."/>
            <person name="Ashida N."/>
            <person name="Ohno H."/>
            <person name="Otsuka S."/>
            <person name="Yokota A."/>
            <person name="Senoo K."/>
        </authorList>
    </citation>
    <scope>NUCLEOTIDE SEQUENCE [LARGE SCALE GENOMIC DNA]</scope>
    <source>
        <strain evidence="2 3">TSA66</strain>
    </source>
</reference>
<feature type="transmembrane region" description="Helical" evidence="1">
    <location>
        <begin position="70"/>
        <end position="91"/>
    </location>
</feature>
<dbReference type="EMBL" id="JWJG01000028">
    <property type="protein sequence ID" value="KIF81024.1"/>
    <property type="molecule type" value="Genomic_DNA"/>
</dbReference>
<keyword evidence="3" id="KW-1185">Reference proteome</keyword>
<dbReference type="Gene3D" id="3.40.50.150">
    <property type="entry name" value="Vaccinia Virus protein VP39"/>
    <property type="match status" value="1"/>
</dbReference>
<proteinExistence type="predicted"/>
<comment type="caution">
    <text evidence="2">The sequence shown here is derived from an EMBL/GenBank/DDBJ whole genome shotgun (WGS) entry which is preliminary data.</text>
</comment>
<evidence type="ECO:0000256" key="1">
    <source>
        <dbReference type="SAM" id="Phobius"/>
    </source>
</evidence>
<keyword evidence="1" id="KW-0812">Transmembrane</keyword>
<protein>
    <recommendedName>
        <fullName evidence="4">Methyltransferase domain-containing protein</fullName>
    </recommendedName>
</protein>
<dbReference type="InterPro" id="IPR029063">
    <property type="entry name" value="SAM-dependent_MTases_sf"/>
</dbReference>
<gene>
    <name evidence="2" type="ORF">TSA66_09700</name>
</gene>
<accession>A0A0C2BM13</accession>
<name>A0A0C2BM13_9BURK</name>
<organism evidence="2 3">
    <name type="scientific">Noviherbaspirillum autotrophicum</name>
    <dbReference type="NCBI Taxonomy" id="709839"/>
    <lineage>
        <taxon>Bacteria</taxon>
        <taxon>Pseudomonadati</taxon>
        <taxon>Pseudomonadota</taxon>
        <taxon>Betaproteobacteria</taxon>
        <taxon>Burkholderiales</taxon>
        <taxon>Oxalobacteraceae</taxon>
        <taxon>Noviherbaspirillum</taxon>
    </lineage>
</organism>
<sequence length="322" mass="36401">MSNPVTAVHSRFSQFLAVHPDIGRLVADLSPVFAYVRSNPEAAESIVPMYKRWIFASPIRHFALLQARPLWQRVLLMAFGMTLGPLWTLFLHQMANIRDVRWRAHMVSAILKDEASKRQARSQTMTVDVLGSGSGLYVIDAYRRLPSNCRTQFGLIDHLPETYDLARQYAKTTGLDVTTFNSTFQQHCADITALEFYANQAGTRDMVLMIGVGDHIDKVIKSRVLRALKGSEHPQDVASTNPDMIRLMSKIKSTLKPGGVFVYSFVQANVEDAYLEKVIRWRHRYRTRTMVEQMFAAAGWDSDQIEYVAGPTGVQHIAIARA</sequence>
<evidence type="ECO:0008006" key="4">
    <source>
        <dbReference type="Google" id="ProtNLM"/>
    </source>
</evidence>